<feature type="compositionally biased region" description="Acidic residues" evidence="8">
    <location>
        <begin position="329"/>
        <end position="343"/>
    </location>
</feature>
<evidence type="ECO:0000256" key="5">
    <source>
        <dbReference type="ARBA" id="ARBA00022777"/>
    </source>
</evidence>
<accession>A0ABQ3URW4</accession>
<organism evidence="10 11">
    <name type="scientific">Ktedonobacter robiniae</name>
    <dbReference type="NCBI Taxonomy" id="2778365"/>
    <lineage>
        <taxon>Bacteria</taxon>
        <taxon>Bacillati</taxon>
        <taxon>Chloroflexota</taxon>
        <taxon>Ktedonobacteria</taxon>
        <taxon>Ktedonobacterales</taxon>
        <taxon>Ktedonobacteraceae</taxon>
        <taxon>Ktedonobacter</taxon>
    </lineage>
</organism>
<feature type="binding site" evidence="7">
    <location>
        <position position="46"/>
    </location>
    <ligand>
        <name>ATP</name>
        <dbReference type="ChEBI" id="CHEBI:30616"/>
    </ligand>
</feature>
<evidence type="ECO:0000313" key="11">
    <source>
        <dbReference type="Proteomes" id="UP000654345"/>
    </source>
</evidence>
<gene>
    <name evidence="10" type="ORF">KSB_39410</name>
</gene>
<keyword evidence="6 7" id="KW-0067">ATP-binding</keyword>
<dbReference type="InterPro" id="IPR011009">
    <property type="entry name" value="Kinase-like_dom_sf"/>
</dbReference>
<evidence type="ECO:0000256" key="4">
    <source>
        <dbReference type="ARBA" id="ARBA00022741"/>
    </source>
</evidence>
<protein>
    <recommendedName>
        <fullName evidence="2">non-specific serine/threonine protein kinase</fullName>
        <ecNumber evidence="2">2.7.11.1</ecNumber>
    </recommendedName>
</protein>
<evidence type="ECO:0000259" key="9">
    <source>
        <dbReference type="PROSITE" id="PS50011"/>
    </source>
</evidence>
<dbReference type="PROSITE" id="PS50011">
    <property type="entry name" value="PROTEIN_KINASE_DOM"/>
    <property type="match status" value="1"/>
</dbReference>
<dbReference type="EMBL" id="BNJG01000001">
    <property type="protein sequence ID" value="GHO55466.1"/>
    <property type="molecule type" value="Genomic_DNA"/>
</dbReference>
<comment type="caution">
    <text evidence="10">The sequence shown here is derived from an EMBL/GenBank/DDBJ whole genome shotgun (WGS) entry which is preliminary data.</text>
</comment>
<keyword evidence="4 7" id="KW-0547">Nucleotide-binding</keyword>
<dbReference type="InterPro" id="IPR017441">
    <property type="entry name" value="Protein_kinase_ATP_BS"/>
</dbReference>
<evidence type="ECO:0000256" key="3">
    <source>
        <dbReference type="ARBA" id="ARBA00022679"/>
    </source>
</evidence>
<evidence type="ECO:0000256" key="8">
    <source>
        <dbReference type="SAM" id="MobiDB-lite"/>
    </source>
</evidence>
<proteinExistence type="inferred from homology"/>
<reference evidence="10 11" key="1">
    <citation type="journal article" date="2021" name="Int. J. Syst. Evol. Microbiol.">
        <title>Reticulibacter mediterranei gen. nov., sp. nov., within the new family Reticulibacteraceae fam. nov., and Ktedonospora formicarum gen. nov., sp. nov., Ktedonobacter robiniae sp. nov., Dictyobacter formicarum sp. nov. and Dictyobacter arantiisoli sp. nov., belonging to the class Ktedonobacteria.</title>
        <authorList>
            <person name="Yabe S."/>
            <person name="Zheng Y."/>
            <person name="Wang C.M."/>
            <person name="Sakai Y."/>
            <person name="Abe K."/>
            <person name="Yokota A."/>
            <person name="Donadio S."/>
            <person name="Cavaletti L."/>
            <person name="Monciardini P."/>
        </authorList>
    </citation>
    <scope>NUCLEOTIDE SEQUENCE [LARGE SCALE GENOMIC DNA]</scope>
    <source>
        <strain evidence="10 11">SOSP1-30</strain>
    </source>
</reference>
<dbReference type="EC" id="2.7.11.1" evidence="2"/>
<dbReference type="PANTHER" id="PTHR43671">
    <property type="entry name" value="SERINE/THREONINE-PROTEIN KINASE NEK"/>
    <property type="match status" value="1"/>
</dbReference>
<dbReference type="CDD" id="cd14014">
    <property type="entry name" value="STKc_PknB_like"/>
    <property type="match status" value="1"/>
</dbReference>
<evidence type="ECO:0000256" key="1">
    <source>
        <dbReference type="ARBA" id="ARBA00010886"/>
    </source>
</evidence>
<dbReference type="Proteomes" id="UP000654345">
    <property type="component" value="Unassembled WGS sequence"/>
</dbReference>
<dbReference type="InterPro" id="IPR050660">
    <property type="entry name" value="NEK_Ser/Thr_kinase"/>
</dbReference>
<dbReference type="PROSITE" id="PS00107">
    <property type="entry name" value="PROTEIN_KINASE_ATP"/>
    <property type="match status" value="1"/>
</dbReference>
<evidence type="ECO:0000256" key="7">
    <source>
        <dbReference type="PROSITE-ProRule" id="PRU10141"/>
    </source>
</evidence>
<dbReference type="SUPFAM" id="SSF56112">
    <property type="entry name" value="Protein kinase-like (PK-like)"/>
    <property type="match status" value="1"/>
</dbReference>
<dbReference type="InterPro" id="IPR008271">
    <property type="entry name" value="Ser/Thr_kinase_AS"/>
</dbReference>
<keyword evidence="5" id="KW-0418">Kinase</keyword>
<feature type="region of interest" description="Disordered" evidence="8">
    <location>
        <begin position="307"/>
        <end position="392"/>
    </location>
</feature>
<dbReference type="Gene3D" id="1.10.510.10">
    <property type="entry name" value="Transferase(Phosphotransferase) domain 1"/>
    <property type="match status" value="1"/>
</dbReference>
<keyword evidence="11" id="KW-1185">Reference proteome</keyword>
<dbReference type="PANTHER" id="PTHR43671:SF13">
    <property type="entry name" value="SERINE_THREONINE-PROTEIN KINASE NEK2"/>
    <property type="match status" value="1"/>
</dbReference>
<dbReference type="Gene3D" id="3.30.200.20">
    <property type="entry name" value="Phosphorylase Kinase, domain 1"/>
    <property type="match status" value="1"/>
</dbReference>
<dbReference type="SMART" id="SM00220">
    <property type="entry name" value="S_TKc"/>
    <property type="match status" value="1"/>
</dbReference>
<keyword evidence="3" id="KW-0808">Transferase</keyword>
<feature type="domain" description="Protein kinase" evidence="9">
    <location>
        <begin position="17"/>
        <end position="285"/>
    </location>
</feature>
<evidence type="ECO:0000313" key="10">
    <source>
        <dbReference type="EMBL" id="GHO55466.1"/>
    </source>
</evidence>
<name>A0ABQ3URW4_9CHLR</name>
<evidence type="ECO:0000256" key="6">
    <source>
        <dbReference type="ARBA" id="ARBA00022840"/>
    </source>
</evidence>
<dbReference type="InterPro" id="IPR000719">
    <property type="entry name" value="Prot_kinase_dom"/>
</dbReference>
<sequence length="443" mass="49279">MKLWRYNRAFEALGQRYQLLGSLGSGGMADVCLAWDEHDQREVAIKVIKPDELDQRTLDRFVKEAAKVAQWNHPNILHIYSDLKLELVDPTRGSMIPYIVMEYAAGGDLHKRLRPGQPYPLNKILALAPQLCSAVAYAHTHGVIHRDLKPLNILFRVLPNGSEQAVLSDFGLAVEVSATHHTFPSGGTLPYMAPEQFRGGALPQSDIFALGVILYQLCTGRLPFRRTLFEVGRDLARQQQLTPPPRPSSLQPLLSPDLDAVILRALAHDPTQRYQDAEALWDDFSRAAEQGRSATYYPKGPMIRAYSRQQDLDRGSIPPVSRSFIKEGEESDIDILEESDLESSGENLSITPAPKLRPKPQPVVLPSSARRSRSGMENSPVTPAPRLHPKPQSTLLKHASIYNGTKHAVPSYVDAYFSSVVPHGTPGARGYWQRPWPSSSLQV</sequence>
<dbReference type="Pfam" id="PF00069">
    <property type="entry name" value="Pkinase"/>
    <property type="match status" value="1"/>
</dbReference>
<evidence type="ECO:0000256" key="2">
    <source>
        <dbReference type="ARBA" id="ARBA00012513"/>
    </source>
</evidence>
<dbReference type="PROSITE" id="PS00108">
    <property type="entry name" value="PROTEIN_KINASE_ST"/>
    <property type="match status" value="1"/>
</dbReference>
<dbReference type="RefSeq" id="WP_201372049.1">
    <property type="nucleotide sequence ID" value="NZ_BNJG01000001.1"/>
</dbReference>
<comment type="similarity">
    <text evidence="1">Belongs to the protein kinase superfamily. NEK Ser/Thr protein kinase family. NIMA subfamily.</text>
</comment>